<comment type="caution">
    <text evidence="2">The sequence shown here is derived from an EMBL/GenBank/DDBJ whole genome shotgun (WGS) entry which is preliminary data.</text>
</comment>
<dbReference type="SUPFAM" id="SSF49777">
    <property type="entry name" value="PEBP-like"/>
    <property type="match status" value="1"/>
</dbReference>
<dbReference type="AlphaFoldDB" id="A0AAJ0EZX2"/>
<evidence type="ECO:0000313" key="3">
    <source>
        <dbReference type="Proteomes" id="UP001239445"/>
    </source>
</evidence>
<feature type="region of interest" description="Disordered" evidence="1">
    <location>
        <begin position="158"/>
        <end position="180"/>
    </location>
</feature>
<dbReference type="Gene3D" id="3.90.280.10">
    <property type="entry name" value="PEBP-like"/>
    <property type="match status" value="1"/>
</dbReference>
<evidence type="ECO:0000313" key="2">
    <source>
        <dbReference type="EMBL" id="KAK1749501.1"/>
    </source>
</evidence>
<dbReference type="Proteomes" id="UP001239445">
    <property type="component" value="Unassembled WGS sequence"/>
</dbReference>
<protein>
    <submittedName>
        <fullName evidence="2">Uncharacterized protein</fullName>
    </submittedName>
</protein>
<feature type="compositionally biased region" description="Basic and acidic residues" evidence="1">
    <location>
        <begin position="169"/>
        <end position="178"/>
    </location>
</feature>
<dbReference type="EMBL" id="MU839857">
    <property type="protein sequence ID" value="KAK1749501.1"/>
    <property type="molecule type" value="Genomic_DNA"/>
</dbReference>
<sequence>MPQESSTVREILSDLSPPPGRTSHHAPLRIHFPPSTTVSQPGARLTRQETATEPSVSLSVTALSHLTFPNCDLSPTTSAASTHSSHSSLNFDPSSPSPRYLLASLDLDPPLPAFPVLSPLLHSMQADLVLSSFSHNHNTPELAAAAEHWDDWYIPLTPSSPSSSSGSKGGKEKGEGKGGGRIVMPIPALSGLGSGHRYLYMLWEQPEGVDADVIRKELGVWGGGGDGGKGEMGLVGRVRWDVEGFERRLGLGRVVAGNCISSG</sequence>
<reference evidence="2" key="1">
    <citation type="submission" date="2023-06" db="EMBL/GenBank/DDBJ databases">
        <title>Genome-scale phylogeny and comparative genomics of the fungal order Sordariales.</title>
        <authorList>
            <consortium name="Lawrence Berkeley National Laboratory"/>
            <person name="Hensen N."/>
            <person name="Bonometti L."/>
            <person name="Westerberg I."/>
            <person name="Brannstrom I.O."/>
            <person name="Guillou S."/>
            <person name="Cros-Aarteil S."/>
            <person name="Calhoun S."/>
            <person name="Haridas S."/>
            <person name="Kuo A."/>
            <person name="Mondo S."/>
            <person name="Pangilinan J."/>
            <person name="Riley R."/>
            <person name="Labutti K."/>
            <person name="Andreopoulos B."/>
            <person name="Lipzen A."/>
            <person name="Chen C."/>
            <person name="Yanf M."/>
            <person name="Daum C."/>
            <person name="Ng V."/>
            <person name="Clum A."/>
            <person name="Steindorff A."/>
            <person name="Ohm R."/>
            <person name="Martin F."/>
            <person name="Silar P."/>
            <person name="Natvig D."/>
            <person name="Lalanne C."/>
            <person name="Gautier V."/>
            <person name="Ament-Velasquez S.L."/>
            <person name="Kruys A."/>
            <person name="Hutchinson M.I."/>
            <person name="Powell A.J."/>
            <person name="Barry K."/>
            <person name="Miller A.N."/>
            <person name="Grigoriev I.V."/>
            <person name="Debuchy R."/>
            <person name="Gladieux P."/>
            <person name="Thoren M.H."/>
            <person name="Johannesson H."/>
        </authorList>
    </citation>
    <scope>NUCLEOTIDE SEQUENCE</scope>
    <source>
        <strain evidence="2">PSN4</strain>
    </source>
</reference>
<organism evidence="2 3">
    <name type="scientific">Echria macrotheca</name>
    <dbReference type="NCBI Taxonomy" id="438768"/>
    <lineage>
        <taxon>Eukaryota</taxon>
        <taxon>Fungi</taxon>
        <taxon>Dikarya</taxon>
        <taxon>Ascomycota</taxon>
        <taxon>Pezizomycotina</taxon>
        <taxon>Sordariomycetes</taxon>
        <taxon>Sordariomycetidae</taxon>
        <taxon>Sordariales</taxon>
        <taxon>Schizotheciaceae</taxon>
        <taxon>Echria</taxon>
    </lineage>
</organism>
<accession>A0AAJ0EZX2</accession>
<evidence type="ECO:0000256" key="1">
    <source>
        <dbReference type="SAM" id="MobiDB-lite"/>
    </source>
</evidence>
<gene>
    <name evidence="2" type="ORF">QBC47DRAFT_426717</name>
</gene>
<dbReference type="InterPro" id="IPR036610">
    <property type="entry name" value="PEBP-like_sf"/>
</dbReference>
<feature type="region of interest" description="Disordered" evidence="1">
    <location>
        <begin position="1"/>
        <end position="54"/>
    </location>
</feature>
<proteinExistence type="predicted"/>
<name>A0AAJ0EZX2_9PEZI</name>
<keyword evidence="3" id="KW-1185">Reference proteome</keyword>